<comment type="caution">
    <text evidence="1">The sequence shown here is derived from an EMBL/GenBank/DDBJ whole genome shotgun (WGS) entry which is preliminary data.</text>
</comment>
<evidence type="ECO:0000313" key="2">
    <source>
        <dbReference type="Proteomes" id="UP000720595"/>
    </source>
</evidence>
<dbReference type="EMBL" id="JAFBDH010000001">
    <property type="protein sequence ID" value="MBM7549595.1"/>
    <property type="molecule type" value="Genomic_DNA"/>
</dbReference>
<dbReference type="RefSeq" id="WP_205051294.1">
    <property type="nucleotide sequence ID" value="NZ_JAFBDH010000001.1"/>
</dbReference>
<name>A0ABS2MHU9_9FIRM</name>
<proteinExistence type="predicted"/>
<sequence length="690" mass="81449">MENNFFEENQLFFIYNNKDFLEFISSYYSSYKMDSLDLHSSYGEINSIENLKLYIRIILANVNDFSESLKIIEKNISSSFKDEKIISTGSIKGRLLLNEYVKNKSTIRMPKEYPSIVKNKSLENPENEFIAISIYLVIDAIEDCLAKLSKVTTEIVEESILLKKQLDYFIAVLKQYPFSQLIKFVPRRNLYLKMNDDLINNVVNRLNKGKVKNGYAYMSILQWYEKFLKNGLSWIGEENIKMLIYDGSFRNKLFEFWCLFKINDTLKNKFHMIEKDKNDLLSGQKNYITQYESIEGSIIELYYQKGKDLYWNDKVKQDWRYANSVKDSYLIGIPDISIKVRNKTDNIILIDVKNKVRDKNQNSEEIYKVIGYFSNFRTFLKEYYDNSYKNRGILIYRNDKQEFEDELESDENRLLTISTGIYKDKSLIDERFTKICEYALNIRGLNGTRSEFIAKSNYEINEASKEVQKAIKSNDFSTLEDSIYMLSESNHKNISTMFSNKNLKESLDECMEFLRENHFPHIWDDMDVDVKKTLAMAEVLYSGIENVEKADYSPMCLEYCKAIEKEINNIIITPFRRKFDKNSSIHRNLNYKKLKVNRELTLGECIYLLEACNKKKYKTIELKDFIEKNINDSSGVLDQMILKLTELNTNVRRKAAHTTVMKYPELVHTRELVLGIGHENLFYILLDKRE</sequence>
<organism evidence="1 2">
    <name type="scientific">Peptoniphilus gorbachii</name>
    <dbReference type="NCBI Taxonomy" id="411567"/>
    <lineage>
        <taxon>Bacteria</taxon>
        <taxon>Bacillati</taxon>
        <taxon>Bacillota</taxon>
        <taxon>Tissierellia</taxon>
        <taxon>Tissierellales</taxon>
        <taxon>Peptoniphilaceae</taxon>
        <taxon>Peptoniphilus</taxon>
    </lineage>
</organism>
<accession>A0ABS2MHU9</accession>
<dbReference type="Proteomes" id="UP000720595">
    <property type="component" value="Unassembled WGS sequence"/>
</dbReference>
<reference evidence="1 2" key="1">
    <citation type="submission" date="2021-01" db="EMBL/GenBank/DDBJ databases">
        <title>Genomic Encyclopedia of Type Strains, Phase IV (KMG-IV): sequencing the most valuable type-strain genomes for metagenomic binning, comparative biology and taxonomic classification.</title>
        <authorList>
            <person name="Goeker M."/>
        </authorList>
    </citation>
    <scope>NUCLEOTIDE SEQUENCE [LARGE SCALE GENOMIC DNA]</scope>
    <source>
        <strain evidence="1 2">DSM 21461</strain>
    </source>
</reference>
<protein>
    <submittedName>
        <fullName evidence="1">Nucleic-acid-binding protein</fullName>
    </submittedName>
</protein>
<gene>
    <name evidence="1" type="ORF">JOD41_000310</name>
</gene>
<evidence type="ECO:0000313" key="1">
    <source>
        <dbReference type="EMBL" id="MBM7549595.1"/>
    </source>
</evidence>
<keyword evidence="2" id="KW-1185">Reference proteome</keyword>